<reference evidence="1 2" key="1">
    <citation type="submission" date="2019-05" db="EMBL/GenBank/DDBJ databases">
        <title>Complete genome sequencing of Anaerostipes rhamnosivorans.</title>
        <authorList>
            <person name="Bui T.P.N."/>
            <person name="de Vos W.M."/>
        </authorList>
    </citation>
    <scope>NUCLEOTIDE SEQUENCE [LARGE SCALE GENOMIC DNA]</scope>
    <source>
        <strain evidence="1 2">1y2</strain>
    </source>
</reference>
<dbReference type="EMBL" id="CP040058">
    <property type="protein sequence ID" value="QCP35171.1"/>
    <property type="molecule type" value="Genomic_DNA"/>
</dbReference>
<organism evidence="1 2">
    <name type="scientific">Anaerostipes rhamnosivorans</name>
    <dbReference type="NCBI Taxonomy" id="1229621"/>
    <lineage>
        <taxon>Bacteria</taxon>
        <taxon>Bacillati</taxon>
        <taxon>Bacillota</taxon>
        <taxon>Clostridia</taxon>
        <taxon>Lachnospirales</taxon>
        <taxon>Lachnospiraceae</taxon>
        <taxon>Anaerostipes</taxon>
    </lineage>
</organism>
<name>A0A4P8IEC0_9FIRM</name>
<proteinExistence type="predicted"/>
<accession>A0A4P8IEC0</accession>
<evidence type="ECO:0000313" key="1">
    <source>
        <dbReference type="EMBL" id="QCP35171.1"/>
    </source>
</evidence>
<keyword evidence="2" id="KW-1185">Reference proteome</keyword>
<gene>
    <name evidence="1" type="ORF">AR1Y2_1717</name>
</gene>
<dbReference type="KEGG" id="arf:AR1Y2_1717"/>
<sequence>MIEGFRELKRTCPLCSTVEYSLIKQYSKTTAALKIKAAV</sequence>
<dbReference type="AlphaFoldDB" id="A0A4P8IEC0"/>
<dbReference type="Proteomes" id="UP000298653">
    <property type="component" value="Chromosome"/>
</dbReference>
<protein>
    <submittedName>
        <fullName evidence="1">Uncharacterized protein</fullName>
    </submittedName>
</protein>
<evidence type="ECO:0000313" key="2">
    <source>
        <dbReference type="Proteomes" id="UP000298653"/>
    </source>
</evidence>